<dbReference type="EMBL" id="JARAKH010001378">
    <property type="protein sequence ID" value="KAK8373077.1"/>
    <property type="molecule type" value="Genomic_DNA"/>
</dbReference>
<dbReference type="AlphaFoldDB" id="A0AAW0SEG2"/>
<evidence type="ECO:0000313" key="2">
    <source>
        <dbReference type="EMBL" id="KAK8373077.1"/>
    </source>
</evidence>
<evidence type="ECO:0000313" key="3">
    <source>
        <dbReference type="Proteomes" id="UP001487740"/>
    </source>
</evidence>
<comment type="caution">
    <text evidence="2">The sequence shown here is derived from an EMBL/GenBank/DDBJ whole genome shotgun (WGS) entry which is preliminary data.</text>
</comment>
<feature type="region of interest" description="Disordered" evidence="1">
    <location>
        <begin position="15"/>
        <end position="50"/>
    </location>
</feature>
<protein>
    <submittedName>
        <fullName evidence="2">Uncharacterized protein</fullName>
    </submittedName>
</protein>
<name>A0AAW0SEG2_SCYPA</name>
<proteinExistence type="predicted"/>
<dbReference type="Proteomes" id="UP001487740">
    <property type="component" value="Unassembled WGS sequence"/>
</dbReference>
<gene>
    <name evidence="2" type="ORF">O3P69_012622</name>
</gene>
<organism evidence="2 3">
    <name type="scientific">Scylla paramamosain</name>
    <name type="common">Mud crab</name>
    <dbReference type="NCBI Taxonomy" id="85552"/>
    <lineage>
        <taxon>Eukaryota</taxon>
        <taxon>Metazoa</taxon>
        <taxon>Ecdysozoa</taxon>
        <taxon>Arthropoda</taxon>
        <taxon>Crustacea</taxon>
        <taxon>Multicrustacea</taxon>
        <taxon>Malacostraca</taxon>
        <taxon>Eumalacostraca</taxon>
        <taxon>Eucarida</taxon>
        <taxon>Decapoda</taxon>
        <taxon>Pleocyemata</taxon>
        <taxon>Brachyura</taxon>
        <taxon>Eubrachyura</taxon>
        <taxon>Portunoidea</taxon>
        <taxon>Portunidae</taxon>
        <taxon>Portuninae</taxon>
        <taxon>Scylla</taxon>
    </lineage>
</organism>
<sequence>MNISIITVTFTTTITPTTTTHNTPPPKPPLTTLHHHHDTTTTTTTTPPPLAILHHHTTISYYRHQHTTKPPPPPPPTTMCLLPPPLLTLDPLVSVVVVGPAMATPHPRVLVVVMGLQMQPRHSDSTRLHVPEIAGSGNTVGVKGQPVGVFTSVHRPGGVKIPELPGCSQYSFSSQCGKMQLEAHHLKAAERPDQSGSCVKYCRPAAAVWECAAFWIKRNGSAQHVKAPVVTLLPFL</sequence>
<keyword evidence="3" id="KW-1185">Reference proteome</keyword>
<evidence type="ECO:0000256" key="1">
    <source>
        <dbReference type="SAM" id="MobiDB-lite"/>
    </source>
</evidence>
<accession>A0AAW0SEG2</accession>
<reference evidence="2 3" key="1">
    <citation type="submission" date="2023-03" db="EMBL/GenBank/DDBJ databases">
        <title>High-quality genome of Scylla paramamosain provides insights in environmental adaptation.</title>
        <authorList>
            <person name="Zhang L."/>
        </authorList>
    </citation>
    <scope>NUCLEOTIDE SEQUENCE [LARGE SCALE GENOMIC DNA]</scope>
    <source>
        <strain evidence="2">LZ_2023a</strain>
        <tissue evidence="2">Muscle</tissue>
    </source>
</reference>